<evidence type="ECO:0000313" key="5">
    <source>
        <dbReference type="EMBL" id="QDT40232.1"/>
    </source>
</evidence>
<keyword evidence="4" id="KW-0732">Signal</keyword>
<feature type="region of interest" description="Disordered" evidence="2">
    <location>
        <begin position="515"/>
        <end position="535"/>
    </location>
</feature>
<dbReference type="AlphaFoldDB" id="A0A517R8M9"/>
<evidence type="ECO:0000256" key="4">
    <source>
        <dbReference type="SAM" id="SignalP"/>
    </source>
</evidence>
<keyword evidence="5" id="KW-0240">DNA-directed RNA polymerase</keyword>
<sequence length="717" mass="81071" precursor="true">MKSSKTQFVLFCAIVSSFFLSQALVAEESYERFTVRTWTYRDGTEATGKLISVSGPTATLKLEGQGTVRVPLEKLSVKDLNWLYEYYKRKKQLSFLPPKYRKPQVVLPESKQQPETVPETKQPEKSLPVKPEAEASYKPYTVREWTLKDGKQYKAKFLSLSLNKALLQKEPAGVLQIPLDQLSQKDLDWVIEYHRRNKMQAFLPKEYQGEKAGNLSSGGPPVKLPSATIKMKNPIKPGENPLKMAQEKAKAQLEKHREEMREKAKALAKDDDPDVIKANTEIDPALVSALRDFRVWTDKKGQKSEARFSSINGREVMFVTRNTGFARVHIGTLIEEDLQLLRDALKMHGRMDEIPLVYREDLDPDLSPTKLKQIIRVNNHRKWTDLSGNSVGASYVKMEDGNVTLIITKTGATQEFPYLNFSAEDQEYVQERLRKEIPGNFFPAEAAGVDLSITPQERENEFRIWTDRSKRQLKGKFVRLAYGKSVAVINTGEKEELFITEFFSDQDLSLIKPREKKKSEQLAMNGGGNPGIPGGMNRGFPGRIPGRIPGAMTGNSPFSNQNPNRMNENLHLKQRTFSCPLCKKTHKSDSHFFTQCPHCGLKDTDTIYTCENCSRSFKTDSFQGLTAPCPHCNKKTENNQVASNNFSRPRIPITRKNTYTCESCNREFTAEGHGNTAPCPYCNSGFSANANFWTAIIKLVVVVVILAGGGGYYRYSR</sequence>
<dbReference type="GO" id="GO:0000428">
    <property type="term" value="C:DNA-directed RNA polymerase complex"/>
    <property type="evidence" value="ECO:0007669"/>
    <property type="project" value="UniProtKB-KW"/>
</dbReference>
<organism evidence="5 6">
    <name type="scientific">Gimesia alba</name>
    <dbReference type="NCBI Taxonomy" id="2527973"/>
    <lineage>
        <taxon>Bacteria</taxon>
        <taxon>Pseudomonadati</taxon>
        <taxon>Planctomycetota</taxon>
        <taxon>Planctomycetia</taxon>
        <taxon>Planctomycetales</taxon>
        <taxon>Planctomycetaceae</taxon>
        <taxon>Gimesia</taxon>
    </lineage>
</organism>
<dbReference type="OrthoDB" id="291341at2"/>
<protein>
    <submittedName>
        <fullName evidence="5">DNA-directed RNA polymerase subunit P</fullName>
    </submittedName>
</protein>
<feature type="region of interest" description="Disordered" evidence="2">
    <location>
        <begin position="210"/>
        <end position="240"/>
    </location>
</feature>
<keyword evidence="3" id="KW-0472">Membrane</keyword>
<dbReference type="Proteomes" id="UP000317171">
    <property type="component" value="Chromosome"/>
</dbReference>
<proteinExistence type="predicted"/>
<dbReference type="KEGG" id="gaz:Pan241w_02880"/>
<keyword evidence="1" id="KW-0175">Coiled coil</keyword>
<dbReference type="RefSeq" id="WP_145209830.1">
    <property type="nucleotide sequence ID" value="NZ_CP036269.1"/>
</dbReference>
<evidence type="ECO:0000313" key="6">
    <source>
        <dbReference type="Proteomes" id="UP000317171"/>
    </source>
</evidence>
<dbReference type="Gene3D" id="2.30.30.700">
    <property type="entry name" value="SLA1 homology domain 1"/>
    <property type="match status" value="4"/>
</dbReference>
<feature type="chain" id="PRO_5022165875" evidence="4">
    <location>
        <begin position="26"/>
        <end position="717"/>
    </location>
</feature>
<keyword evidence="3" id="KW-1133">Transmembrane helix</keyword>
<feature type="compositionally biased region" description="Gly residues" evidence="2">
    <location>
        <begin position="525"/>
        <end position="535"/>
    </location>
</feature>
<reference evidence="5 6" key="1">
    <citation type="submission" date="2019-02" db="EMBL/GenBank/DDBJ databases">
        <title>Deep-cultivation of Planctomycetes and their phenomic and genomic characterization uncovers novel biology.</title>
        <authorList>
            <person name="Wiegand S."/>
            <person name="Jogler M."/>
            <person name="Boedeker C."/>
            <person name="Pinto D."/>
            <person name="Vollmers J."/>
            <person name="Rivas-Marin E."/>
            <person name="Kohn T."/>
            <person name="Peeters S.H."/>
            <person name="Heuer A."/>
            <person name="Rast P."/>
            <person name="Oberbeckmann S."/>
            <person name="Bunk B."/>
            <person name="Jeske O."/>
            <person name="Meyerdierks A."/>
            <person name="Storesund J.E."/>
            <person name="Kallscheuer N."/>
            <person name="Luecker S."/>
            <person name="Lage O.M."/>
            <person name="Pohl T."/>
            <person name="Merkel B.J."/>
            <person name="Hornburger P."/>
            <person name="Mueller R.-W."/>
            <person name="Bruemmer F."/>
            <person name="Labrenz M."/>
            <person name="Spormann A.M."/>
            <person name="Op den Camp H."/>
            <person name="Overmann J."/>
            <person name="Amann R."/>
            <person name="Jetten M.S.M."/>
            <person name="Mascher T."/>
            <person name="Medema M.H."/>
            <person name="Devos D.P."/>
            <person name="Kaster A.-K."/>
            <person name="Ovreas L."/>
            <person name="Rohde M."/>
            <person name="Galperin M.Y."/>
            <person name="Jogler C."/>
        </authorList>
    </citation>
    <scope>NUCLEOTIDE SEQUENCE [LARGE SCALE GENOMIC DNA]</scope>
    <source>
        <strain evidence="5 6">Pan241w</strain>
    </source>
</reference>
<evidence type="ECO:0000256" key="2">
    <source>
        <dbReference type="SAM" id="MobiDB-lite"/>
    </source>
</evidence>
<keyword evidence="3" id="KW-0812">Transmembrane</keyword>
<evidence type="ECO:0000256" key="3">
    <source>
        <dbReference type="SAM" id="Phobius"/>
    </source>
</evidence>
<feature type="coiled-coil region" evidence="1">
    <location>
        <begin position="242"/>
        <end position="270"/>
    </location>
</feature>
<dbReference type="EMBL" id="CP036269">
    <property type="protein sequence ID" value="QDT40232.1"/>
    <property type="molecule type" value="Genomic_DNA"/>
</dbReference>
<accession>A0A517R8M9</accession>
<feature type="signal peptide" evidence="4">
    <location>
        <begin position="1"/>
        <end position="25"/>
    </location>
</feature>
<name>A0A517R8M9_9PLAN</name>
<evidence type="ECO:0000256" key="1">
    <source>
        <dbReference type="SAM" id="Coils"/>
    </source>
</evidence>
<feature type="transmembrane region" description="Helical" evidence="3">
    <location>
        <begin position="692"/>
        <end position="713"/>
    </location>
</feature>
<gene>
    <name evidence="5" type="ORF">Pan241w_02880</name>
</gene>
<feature type="region of interest" description="Disordered" evidence="2">
    <location>
        <begin position="105"/>
        <end position="132"/>
    </location>
</feature>
<keyword evidence="6" id="KW-1185">Reference proteome</keyword>
<keyword evidence="5" id="KW-0804">Transcription</keyword>